<accession>A0A9W7E0Z4</accession>
<proteinExistence type="predicted"/>
<dbReference type="Proteomes" id="UP001165082">
    <property type="component" value="Unassembled WGS sequence"/>
</dbReference>
<gene>
    <name evidence="1" type="ORF">TrRE_jg10788</name>
</gene>
<comment type="caution">
    <text evidence="1">The sequence shown here is derived from an EMBL/GenBank/DDBJ whole genome shotgun (WGS) entry which is preliminary data.</text>
</comment>
<dbReference type="EMBL" id="BRXZ01006546">
    <property type="protein sequence ID" value="GMH62297.1"/>
    <property type="molecule type" value="Genomic_DNA"/>
</dbReference>
<dbReference type="PANTHER" id="PTHR12702">
    <property type="entry name" value="SEC15"/>
    <property type="match status" value="1"/>
</dbReference>
<sequence length="344" mass="36560">LQQSELSISDITQSHHERFLRSCGSIVSLGSDCRRVEREVLSGVERMRRDNISQMVERSEALRGLTKISNQAKFMQKALGTAMGVARSMRVAEEAAEEGRLKEALEEVDKVRMLLGEIIPGGVMGNAPSPSAGQTLAHTEFGAAVLSKIPAVEDLVLKKARGMLSKWASMVRGRVDVGLAVARKRGEGWRGVTKGDWKRGLARIKSAGKFGVKNGVHPSAPLPRPVPGSACGLSRVVGEFCNVLQYDRWGASLTSEILDLLVPGQLVGGGEGDEGVMDGVGRTLHPYTLSSTAYSLLGKGSSFRDLFSSSRYGQIRTLGSDGVKQSSRLGAVTGLDVRGGGGGG</sequence>
<dbReference type="GO" id="GO:0006893">
    <property type="term" value="P:Golgi to plasma membrane transport"/>
    <property type="evidence" value="ECO:0007669"/>
    <property type="project" value="TreeGrafter"/>
</dbReference>
<feature type="non-terminal residue" evidence="1">
    <location>
        <position position="344"/>
    </location>
</feature>
<reference evidence="1" key="1">
    <citation type="submission" date="2022-07" db="EMBL/GenBank/DDBJ databases">
        <title>Genome analysis of Parmales, a sister group of diatoms, reveals the evolutionary specialization of diatoms from phago-mixotrophs to photoautotrophs.</title>
        <authorList>
            <person name="Ban H."/>
            <person name="Sato S."/>
            <person name="Yoshikawa S."/>
            <person name="Kazumasa Y."/>
            <person name="Nakamura Y."/>
            <person name="Ichinomiya M."/>
            <person name="Saitoh K."/>
            <person name="Sato N."/>
            <person name="Blanc-Mathieu R."/>
            <person name="Endo H."/>
            <person name="Kuwata A."/>
            <person name="Ogata H."/>
        </authorList>
    </citation>
    <scope>NUCLEOTIDE SEQUENCE</scope>
</reference>
<protein>
    <submittedName>
        <fullName evidence="1">Uncharacterized protein</fullName>
    </submittedName>
</protein>
<name>A0A9W7E0Z4_9STRA</name>
<dbReference type="GO" id="GO:0090522">
    <property type="term" value="P:vesicle tethering involved in exocytosis"/>
    <property type="evidence" value="ECO:0007669"/>
    <property type="project" value="InterPro"/>
</dbReference>
<dbReference type="GO" id="GO:0016020">
    <property type="term" value="C:membrane"/>
    <property type="evidence" value="ECO:0007669"/>
    <property type="project" value="TreeGrafter"/>
</dbReference>
<keyword evidence="2" id="KW-1185">Reference proteome</keyword>
<dbReference type="InterPro" id="IPR007225">
    <property type="entry name" value="EXOC6/Sec15"/>
</dbReference>
<dbReference type="AlphaFoldDB" id="A0A9W7E0Z4"/>
<dbReference type="PANTHER" id="PTHR12702:SF0">
    <property type="entry name" value="EXOCYST COMPLEX COMPONENT 6"/>
    <property type="match status" value="1"/>
</dbReference>
<evidence type="ECO:0000313" key="1">
    <source>
        <dbReference type="EMBL" id="GMH62297.1"/>
    </source>
</evidence>
<dbReference type="GO" id="GO:0000145">
    <property type="term" value="C:exocyst"/>
    <property type="evidence" value="ECO:0007669"/>
    <property type="project" value="TreeGrafter"/>
</dbReference>
<feature type="non-terminal residue" evidence="1">
    <location>
        <position position="1"/>
    </location>
</feature>
<dbReference type="GO" id="GO:0006886">
    <property type="term" value="P:intracellular protein transport"/>
    <property type="evidence" value="ECO:0007669"/>
    <property type="project" value="InterPro"/>
</dbReference>
<evidence type="ECO:0000313" key="2">
    <source>
        <dbReference type="Proteomes" id="UP001165082"/>
    </source>
</evidence>
<organism evidence="1 2">
    <name type="scientific">Triparma retinervis</name>
    <dbReference type="NCBI Taxonomy" id="2557542"/>
    <lineage>
        <taxon>Eukaryota</taxon>
        <taxon>Sar</taxon>
        <taxon>Stramenopiles</taxon>
        <taxon>Ochrophyta</taxon>
        <taxon>Bolidophyceae</taxon>
        <taxon>Parmales</taxon>
        <taxon>Triparmaceae</taxon>
        <taxon>Triparma</taxon>
    </lineage>
</organism>